<evidence type="ECO:0000313" key="2">
    <source>
        <dbReference type="EMBL" id="MCE3052305.1"/>
    </source>
</evidence>
<dbReference type="Proteomes" id="UP000823775">
    <property type="component" value="Unassembled WGS sequence"/>
</dbReference>
<evidence type="ECO:0000313" key="3">
    <source>
        <dbReference type="Proteomes" id="UP000823775"/>
    </source>
</evidence>
<comment type="caution">
    <text evidence="2">The sequence shown here is derived from an EMBL/GenBank/DDBJ whole genome shotgun (WGS) entry which is preliminary data.</text>
</comment>
<dbReference type="EMBL" id="JACEIK010009425">
    <property type="protein sequence ID" value="MCE3052305.1"/>
    <property type="molecule type" value="Genomic_DNA"/>
</dbReference>
<feature type="non-terminal residue" evidence="2">
    <location>
        <position position="69"/>
    </location>
</feature>
<protein>
    <submittedName>
        <fullName evidence="2">Uncharacterized protein</fullName>
    </submittedName>
</protein>
<feature type="region of interest" description="Disordered" evidence="1">
    <location>
        <begin position="1"/>
        <end position="69"/>
    </location>
</feature>
<keyword evidence="3" id="KW-1185">Reference proteome</keyword>
<sequence>MDADESTMTDNDRKTRLEVDSGPGGWRGIDERTRVESREERTMGSWGNGGDIGTSRGGRSAEASRRDTA</sequence>
<organism evidence="2 3">
    <name type="scientific">Datura stramonium</name>
    <name type="common">Jimsonweed</name>
    <name type="synonym">Common thornapple</name>
    <dbReference type="NCBI Taxonomy" id="4076"/>
    <lineage>
        <taxon>Eukaryota</taxon>
        <taxon>Viridiplantae</taxon>
        <taxon>Streptophyta</taxon>
        <taxon>Embryophyta</taxon>
        <taxon>Tracheophyta</taxon>
        <taxon>Spermatophyta</taxon>
        <taxon>Magnoliopsida</taxon>
        <taxon>eudicotyledons</taxon>
        <taxon>Gunneridae</taxon>
        <taxon>Pentapetalae</taxon>
        <taxon>asterids</taxon>
        <taxon>lamiids</taxon>
        <taxon>Solanales</taxon>
        <taxon>Solanaceae</taxon>
        <taxon>Solanoideae</taxon>
        <taxon>Datureae</taxon>
        <taxon>Datura</taxon>
    </lineage>
</organism>
<feature type="compositionally biased region" description="Gly residues" evidence="1">
    <location>
        <begin position="46"/>
        <end position="56"/>
    </location>
</feature>
<name>A0ABS8WNB8_DATST</name>
<feature type="compositionally biased region" description="Basic and acidic residues" evidence="1">
    <location>
        <begin position="10"/>
        <end position="19"/>
    </location>
</feature>
<evidence type="ECO:0000256" key="1">
    <source>
        <dbReference type="SAM" id="MobiDB-lite"/>
    </source>
</evidence>
<reference evidence="2 3" key="1">
    <citation type="journal article" date="2021" name="BMC Genomics">
        <title>Datura genome reveals duplications of psychoactive alkaloid biosynthetic genes and high mutation rate following tissue culture.</title>
        <authorList>
            <person name="Rajewski A."/>
            <person name="Carter-House D."/>
            <person name="Stajich J."/>
            <person name="Litt A."/>
        </authorList>
    </citation>
    <scope>NUCLEOTIDE SEQUENCE [LARGE SCALE GENOMIC DNA]</scope>
    <source>
        <strain evidence="2">AR-01</strain>
    </source>
</reference>
<proteinExistence type="predicted"/>
<accession>A0ABS8WNB8</accession>
<feature type="compositionally biased region" description="Basic and acidic residues" evidence="1">
    <location>
        <begin position="28"/>
        <end position="42"/>
    </location>
</feature>
<gene>
    <name evidence="2" type="ORF">HAX54_052188</name>
</gene>